<keyword evidence="1" id="KW-0812">Transmembrane</keyword>
<dbReference type="OrthoDB" id="6712169at2"/>
<dbReference type="EMBL" id="UGQE01000001">
    <property type="protein sequence ID" value="STZ10400.1"/>
    <property type="molecule type" value="Genomic_DNA"/>
</dbReference>
<reference evidence="2 3" key="1">
    <citation type="submission" date="2018-06" db="EMBL/GenBank/DDBJ databases">
        <authorList>
            <consortium name="Pathogen Informatics"/>
            <person name="Doyle S."/>
        </authorList>
    </citation>
    <scope>NUCLEOTIDE SEQUENCE [LARGE SCALE GENOMIC DNA]</scope>
    <source>
        <strain evidence="2 3">NCTC10293</strain>
    </source>
</reference>
<feature type="transmembrane region" description="Helical" evidence="1">
    <location>
        <begin position="6"/>
        <end position="29"/>
    </location>
</feature>
<gene>
    <name evidence="2" type="ORF">NCTC10293_00735</name>
</gene>
<organism evidence="2 3">
    <name type="scientific">Moraxella caviae</name>
    <dbReference type="NCBI Taxonomy" id="34060"/>
    <lineage>
        <taxon>Bacteria</taxon>
        <taxon>Pseudomonadati</taxon>
        <taxon>Pseudomonadota</taxon>
        <taxon>Gammaproteobacteria</taxon>
        <taxon>Moraxellales</taxon>
        <taxon>Moraxellaceae</taxon>
        <taxon>Moraxella</taxon>
    </lineage>
</organism>
<sequence>MTNTTVDFLSMATPILTAIGVFVAAFTIWNNTENAKKKATIDLIMAERNDIALQEAITQINEMAKIKGHIFAVYASDDDKNFENRKHIIKLLNQREFISAGVIGGALHEKMYKSFSYSMFLRDWNNLKAFIYELRRARNNQTIFQEFEYLATKWENTPLKKRKIR</sequence>
<evidence type="ECO:0008006" key="4">
    <source>
        <dbReference type="Google" id="ProtNLM"/>
    </source>
</evidence>
<keyword evidence="1" id="KW-0472">Membrane</keyword>
<proteinExistence type="predicted"/>
<dbReference type="AlphaFoldDB" id="A0A378R8Z5"/>
<accession>A0A378R8Z5</accession>
<keyword evidence="1" id="KW-1133">Transmembrane helix</keyword>
<evidence type="ECO:0000313" key="2">
    <source>
        <dbReference type="EMBL" id="STZ10400.1"/>
    </source>
</evidence>
<dbReference type="Pfam" id="PF15956">
    <property type="entry name" value="DUF4760"/>
    <property type="match status" value="1"/>
</dbReference>
<evidence type="ECO:0000256" key="1">
    <source>
        <dbReference type="SAM" id="Phobius"/>
    </source>
</evidence>
<evidence type="ECO:0000313" key="3">
    <source>
        <dbReference type="Proteomes" id="UP000255279"/>
    </source>
</evidence>
<dbReference type="Proteomes" id="UP000255279">
    <property type="component" value="Unassembled WGS sequence"/>
</dbReference>
<dbReference type="InterPro" id="IPR031876">
    <property type="entry name" value="DUF4760"/>
</dbReference>
<dbReference type="RefSeq" id="WP_115338086.1">
    <property type="nucleotide sequence ID" value="NZ_MUXU01000020.1"/>
</dbReference>
<protein>
    <recommendedName>
        <fullName evidence="4">DUF4760 domain-containing protein</fullName>
    </recommendedName>
</protein>
<name>A0A378R8Z5_9GAMM</name>